<keyword evidence="9" id="KW-0808">Transferase</keyword>
<dbReference type="GO" id="GO:0008168">
    <property type="term" value="F:methyltransferase activity"/>
    <property type="evidence" value="ECO:0007669"/>
    <property type="project" value="UniProtKB-KW"/>
</dbReference>
<dbReference type="InterPro" id="IPR014032">
    <property type="entry name" value="Peptidase_A24A_bac"/>
</dbReference>
<dbReference type="PANTHER" id="PTHR30487">
    <property type="entry name" value="TYPE 4 PREPILIN-LIKE PROTEINS LEADER PEPTIDE-PROCESSING ENZYME"/>
    <property type="match status" value="1"/>
</dbReference>
<evidence type="ECO:0000256" key="6">
    <source>
        <dbReference type="ARBA" id="ARBA00022989"/>
    </source>
</evidence>
<keyword evidence="9" id="KW-0489">Methyltransferase</keyword>
<comment type="function">
    <text evidence="9">Plays an essential role in type IV pili and type II pseudopili formation by proteolytically removing the leader sequence from substrate proteins and subsequently monomethylating the alpha-amino group of the newly exposed N-terminal phenylalanine.</text>
</comment>
<dbReference type="AlphaFoldDB" id="A0A7V0Z407"/>
<evidence type="ECO:0000256" key="7">
    <source>
        <dbReference type="ARBA" id="ARBA00023136"/>
    </source>
</evidence>
<evidence type="ECO:0000256" key="5">
    <source>
        <dbReference type="ARBA" id="ARBA00022692"/>
    </source>
</evidence>
<evidence type="ECO:0000256" key="4">
    <source>
        <dbReference type="ARBA" id="ARBA00022519"/>
    </source>
</evidence>
<keyword evidence="7 10" id="KW-0472">Membrane</keyword>
<comment type="caution">
    <text evidence="13">The sequence shown here is derived from an EMBL/GenBank/DDBJ whole genome shotgun (WGS) entry which is preliminary data.</text>
</comment>
<dbReference type="Gene3D" id="1.20.120.1220">
    <property type="match status" value="1"/>
</dbReference>
<keyword evidence="6 10" id="KW-1133">Transmembrane helix</keyword>
<keyword evidence="4" id="KW-0997">Cell inner membrane</keyword>
<name>A0A7V0Z407_UNCW3</name>
<proteinExistence type="inferred from homology"/>
<feature type="transmembrane region" description="Helical" evidence="10">
    <location>
        <begin position="6"/>
        <end position="25"/>
    </location>
</feature>
<dbReference type="GO" id="GO:0032259">
    <property type="term" value="P:methylation"/>
    <property type="evidence" value="ECO:0007669"/>
    <property type="project" value="UniProtKB-KW"/>
</dbReference>
<reference evidence="13" key="1">
    <citation type="journal article" date="2020" name="mSystems">
        <title>Genome- and Community-Level Interaction Insights into Carbon Utilization and Element Cycling Functions of Hydrothermarchaeota in Hydrothermal Sediment.</title>
        <authorList>
            <person name="Zhou Z."/>
            <person name="Liu Y."/>
            <person name="Xu W."/>
            <person name="Pan J."/>
            <person name="Luo Z.H."/>
            <person name="Li M."/>
        </authorList>
    </citation>
    <scope>NUCLEOTIDE SEQUENCE [LARGE SCALE GENOMIC DNA]</scope>
    <source>
        <strain evidence="13">SpSt-258</strain>
    </source>
</reference>
<keyword evidence="9" id="KW-0511">Multifunctional enzyme</keyword>
<organism evidence="13">
    <name type="scientific">candidate division WOR-3 bacterium</name>
    <dbReference type="NCBI Taxonomy" id="2052148"/>
    <lineage>
        <taxon>Bacteria</taxon>
        <taxon>Bacteria division WOR-3</taxon>
    </lineage>
</organism>
<feature type="transmembrane region" description="Helical" evidence="10">
    <location>
        <begin position="225"/>
        <end position="242"/>
    </location>
</feature>
<dbReference type="GO" id="GO:0005886">
    <property type="term" value="C:plasma membrane"/>
    <property type="evidence" value="ECO:0007669"/>
    <property type="project" value="UniProtKB-SubCell"/>
</dbReference>
<dbReference type="EC" id="2.1.1.-" evidence="9"/>
<gene>
    <name evidence="13" type="ORF">ENP86_01440</name>
</gene>
<comment type="similarity">
    <text evidence="2 8">Belongs to the peptidase A24 family.</text>
</comment>
<accession>A0A7V0Z407</accession>
<dbReference type="EMBL" id="DSKY01000003">
    <property type="protein sequence ID" value="HDY58208.1"/>
    <property type="molecule type" value="Genomic_DNA"/>
</dbReference>
<dbReference type="GO" id="GO:0006465">
    <property type="term" value="P:signal peptide processing"/>
    <property type="evidence" value="ECO:0007669"/>
    <property type="project" value="TreeGrafter"/>
</dbReference>
<keyword evidence="9" id="KW-0378">Hydrolase</keyword>
<feature type="transmembrane region" description="Helical" evidence="10">
    <location>
        <begin position="180"/>
        <end position="213"/>
    </location>
</feature>
<feature type="transmembrane region" description="Helical" evidence="10">
    <location>
        <begin position="74"/>
        <end position="92"/>
    </location>
</feature>
<evidence type="ECO:0000256" key="10">
    <source>
        <dbReference type="SAM" id="Phobius"/>
    </source>
</evidence>
<dbReference type="InterPro" id="IPR050882">
    <property type="entry name" value="Prepilin_peptidase/N-MTase"/>
</dbReference>
<evidence type="ECO:0000259" key="12">
    <source>
        <dbReference type="Pfam" id="PF06750"/>
    </source>
</evidence>
<evidence type="ECO:0000256" key="1">
    <source>
        <dbReference type="ARBA" id="ARBA00004429"/>
    </source>
</evidence>
<keyword evidence="3" id="KW-1003">Cell membrane</keyword>
<dbReference type="PANTHER" id="PTHR30487:SF0">
    <property type="entry name" value="PREPILIN LEADER PEPTIDASE_N-METHYLTRANSFERASE-RELATED"/>
    <property type="match status" value="1"/>
</dbReference>
<dbReference type="InterPro" id="IPR010627">
    <property type="entry name" value="Prepilin_pept_A24_N"/>
</dbReference>
<feature type="domain" description="Prepilin peptidase A24 N-terminal" evidence="12">
    <location>
        <begin position="11"/>
        <end position="94"/>
    </location>
</feature>
<evidence type="ECO:0000256" key="8">
    <source>
        <dbReference type="RuleBase" id="RU003793"/>
    </source>
</evidence>
<evidence type="ECO:0000256" key="2">
    <source>
        <dbReference type="ARBA" id="ARBA00005801"/>
    </source>
</evidence>
<dbReference type="InterPro" id="IPR000045">
    <property type="entry name" value="Prepilin_IV_endopep_pep"/>
</dbReference>
<evidence type="ECO:0000256" key="3">
    <source>
        <dbReference type="ARBA" id="ARBA00022475"/>
    </source>
</evidence>
<keyword evidence="5 9" id="KW-0812">Transmembrane</keyword>
<dbReference type="PRINTS" id="PR00864">
    <property type="entry name" value="PREPILNPTASE"/>
</dbReference>
<evidence type="ECO:0000313" key="13">
    <source>
        <dbReference type="EMBL" id="HDY58208.1"/>
    </source>
</evidence>
<keyword evidence="9" id="KW-0645">Protease</keyword>
<protein>
    <recommendedName>
        <fullName evidence="9">Prepilin leader peptidase/N-methyltransferase</fullName>
        <ecNumber evidence="9">2.1.1.-</ecNumber>
        <ecNumber evidence="9">3.4.23.43</ecNumber>
    </recommendedName>
</protein>
<comment type="catalytic activity">
    <reaction evidence="9">
        <text>Typically cleaves a -Gly-|-Phe- bond to release an N-terminal, basic peptide of 5-8 residues from type IV prepilin, and then N-methylates the new N-terminal amino group, the methyl donor being S-adenosyl-L-methionine.</text>
        <dbReference type="EC" id="3.4.23.43"/>
    </reaction>
</comment>
<comment type="subcellular location">
    <subcellularLocation>
        <location evidence="1">Cell inner membrane</location>
        <topology evidence="1">Multi-pass membrane protein</topology>
    </subcellularLocation>
    <subcellularLocation>
        <location evidence="9">Cell membrane</location>
        <topology evidence="9">Multi-pass membrane protein</topology>
    </subcellularLocation>
</comment>
<sequence>MKTFYSIAIFIFGSAIGSFLNVLIYRIPRRVSIVAPGSFCPHCKKPIKWYENIPILSYVFLGGRCSQCKNLISIQYPIVEFLTAILLLWSFVQFSFKMNFFFIAIFFIILIVISGIDFTHQVIPDIFSIPGIFIGLIYQFLNHNFLSGWVGALFGGGLIFLMRVLGGWAYKKEVMGMGDVYLVTLIGAFTGFPMIIPAIFIAAFIGAIFGMVYLGVTHQSKDNPIPFGPFLSAGGVIVIILHHQTIQFLRGLGIYF</sequence>
<feature type="transmembrane region" description="Helical" evidence="10">
    <location>
        <begin position="98"/>
        <end position="116"/>
    </location>
</feature>
<feature type="transmembrane region" description="Helical" evidence="10">
    <location>
        <begin position="123"/>
        <end position="141"/>
    </location>
</feature>
<evidence type="ECO:0000259" key="11">
    <source>
        <dbReference type="Pfam" id="PF01478"/>
    </source>
</evidence>
<dbReference type="EC" id="3.4.23.43" evidence="9"/>
<feature type="domain" description="Prepilin type IV endopeptidase peptidase" evidence="11">
    <location>
        <begin position="105"/>
        <end position="210"/>
    </location>
</feature>
<dbReference type="GO" id="GO:0004190">
    <property type="term" value="F:aspartic-type endopeptidase activity"/>
    <property type="evidence" value="ECO:0007669"/>
    <property type="project" value="UniProtKB-EC"/>
</dbReference>
<feature type="transmembrane region" description="Helical" evidence="10">
    <location>
        <begin position="147"/>
        <end position="168"/>
    </location>
</feature>
<evidence type="ECO:0000256" key="9">
    <source>
        <dbReference type="RuleBase" id="RU003794"/>
    </source>
</evidence>
<dbReference type="Pfam" id="PF06750">
    <property type="entry name" value="A24_N_bact"/>
    <property type="match status" value="1"/>
</dbReference>
<dbReference type="Pfam" id="PF01478">
    <property type="entry name" value="Peptidase_A24"/>
    <property type="match status" value="1"/>
</dbReference>